<feature type="region of interest" description="Disordered" evidence="2">
    <location>
        <begin position="254"/>
        <end position="277"/>
    </location>
</feature>
<feature type="region of interest" description="Disordered" evidence="2">
    <location>
        <begin position="1292"/>
        <end position="1313"/>
    </location>
</feature>
<gene>
    <name evidence="4" type="ORF">ACHAW5_007520</name>
</gene>
<feature type="compositionally biased region" description="Basic and acidic residues" evidence="2">
    <location>
        <begin position="106"/>
        <end position="126"/>
    </location>
</feature>
<dbReference type="PROSITE" id="PS50206">
    <property type="entry name" value="RHODANESE_3"/>
    <property type="match status" value="1"/>
</dbReference>
<reference evidence="4 5" key="1">
    <citation type="submission" date="2024-10" db="EMBL/GenBank/DDBJ databases">
        <title>Updated reference genomes for cyclostephanoid diatoms.</title>
        <authorList>
            <person name="Roberts W.R."/>
            <person name="Alverson A.J."/>
        </authorList>
    </citation>
    <scope>NUCLEOTIDE SEQUENCE [LARGE SCALE GENOMIC DNA]</scope>
    <source>
        <strain evidence="4 5">AJA276-08</strain>
    </source>
</reference>
<evidence type="ECO:0000259" key="3">
    <source>
        <dbReference type="PROSITE" id="PS50206"/>
    </source>
</evidence>
<dbReference type="EMBL" id="JALLAZ020001609">
    <property type="protein sequence ID" value="KAL3771218.1"/>
    <property type="molecule type" value="Genomic_DNA"/>
</dbReference>
<feature type="region of interest" description="Disordered" evidence="2">
    <location>
        <begin position="1209"/>
        <end position="1247"/>
    </location>
</feature>
<organism evidence="4 5">
    <name type="scientific">Stephanodiscus triporus</name>
    <dbReference type="NCBI Taxonomy" id="2934178"/>
    <lineage>
        <taxon>Eukaryota</taxon>
        <taxon>Sar</taxon>
        <taxon>Stramenopiles</taxon>
        <taxon>Ochrophyta</taxon>
        <taxon>Bacillariophyta</taxon>
        <taxon>Coscinodiscophyceae</taxon>
        <taxon>Thalassiosirophycidae</taxon>
        <taxon>Stephanodiscales</taxon>
        <taxon>Stephanodiscaceae</taxon>
        <taxon>Stephanodiscus</taxon>
    </lineage>
</organism>
<feature type="compositionally biased region" description="Basic and acidic residues" evidence="2">
    <location>
        <begin position="1067"/>
        <end position="1085"/>
    </location>
</feature>
<evidence type="ECO:0000256" key="1">
    <source>
        <dbReference type="SAM" id="Coils"/>
    </source>
</evidence>
<evidence type="ECO:0000256" key="2">
    <source>
        <dbReference type="SAM" id="MobiDB-lite"/>
    </source>
</evidence>
<dbReference type="PANTHER" id="PTHR13297">
    <property type="entry name" value="TBC1 DOMAIN FAMILY MEMBER 23-RELATED"/>
    <property type="match status" value="1"/>
</dbReference>
<proteinExistence type="predicted"/>
<feature type="coiled-coil region" evidence="1">
    <location>
        <begin position="682"/>
        <end position="712"/>
    </location>
</feature>
<feature type="compositionally biased region" description="Polar residues" evidence="2">
    <location>
        <begin position="1114"/>
        <end position="1125"/>
    </location>
</feature>
<keyword evidence="5" id="KW-1185">Reference proteome</keyword>
<feature type="region of interest" description="Disordered" evidence="2">
    <location>
        <begin position="101"/>
        <end position="142"/>
    </location>
</feature>
<accession>A0ABD3N783</accession>
<dbReference type="InterPro" id="IPR039755">
    <property type="entry name" value="TBC1D23"/>
</dbReference>
<dbReference type="InterPro" id="IPR001763">
    <property type="entry name" value="Rhodanese-like_dom"/>
</dbReference>
<dbReference type="PANTHER" id="PTHR13297:SF5">
    <property type="entry name" value="TBC1 DOMAIN FAMILY MEMBER 23"/>
    <property type="match status" value="1"/>
</dbReference>
<dbReference type="InterPro" id="IPR036873">
    <property type="entry name" value="Rhodanese-like_dom_sf"/>
</dbReference>
<keyword evidence="1" id="KW-0175">Coiled coil</keyword>
<feature type="domain" description="Rhodanese" evidence="3">
    <location>
        <begin position="850"/>
        <end position="970"/>
    </location>
</feature>
<protein>
    <recommendedName>
        <fullName evidence="3">Rhodanese domain-containing protein</fullName>
    </recommendedName>
</protein>
<sequence length="1501" mass="164272">MADEDEDFEDLFSFGVSTPGAPAISNDVISYTTPGGSASAGFGDCGPVLPAGKGRTPLSAVEGDDFDDIFGTPPVTTAKHRKLSDEFHVHDEDTRDMLEWLDDDDTGKRGSSDGSHQHIPDLHKGGADNSPSQNNDCANAVDDNDFDFDQILAEADMGAEIRNSKSSANDIEGESHVVPVEVGERPEDNVNIKPDVSKVDDSNASALSKPLISACIEKELSFDQWDDENVEINGLQTTDVAIDTLEEATKIAERDYSVDESSTPKGGDGAGETLRSPQNITFSSLADAVRSSSSTADDVRSLFTREIGFNDVDVGVSKEDRAHLWTKVICGKTLEDVEDGSLADSYREWQQGAVARELEGNEYDAVIDSLLKEGCGKSNEDDDYEAKKQALVSLAYFQSRNKSDTSSSMCMDALILPVALAILEAGIPPAAASVVLSHIEPSSMPLLRLEHDERYLAAKAESMDFYLLACYHLPMLVMHLDRHCPGWYWPRKGGKVNEKTVDGNVAALNVNKELEGRSDKAIAAREEKNDGQSVEESNPNKKKNVIAENGLVPLSWFITNFAGECGASCLTHKKLLPVWDNMLTKGDHSWKYFLAVAVFDRQSDVMLMSRGEELRTKLEKVLNFQEVSASAEADYDMTREWLSSAKSLMESTPSSVIELLRSADDRAVASALQVRQTKIDEELQAQFEADELARKKESLEREKEAEKALTKARLTAYYRTYNPEKVDTIDQILQLFEGRTNVLDDKLKRKYGKGFLPDEVSKDQPRSFLTSFNQSIAETRRHVSLAVSERRKKNIKSLPESSRSHTRVVLEVSTTEVIPAICTTKGNNLATGRKLSPLKKASDTARALHFYLVDCRPESTAAEQGRFPTAVNLSPEKLQDPDELQKLTDMFESLRSAVHICVMGEGFASFPVLYNHSLSKVEEKLLEDDVARTSNCALFFLKKGFPFVSVLRGGFAAAHAFLSRNGPTMDMGPEQVLIEYDPEVSLFAQLEAARQEEEVYKNAPAQEKTSMTLQKIIDRSMVRLTLEEQRINDFAYELAKPETVNIMKHKVVNSLVGFGRVTFMTKKDDGSEEKTELGHEEDEGKSATIISPLHQESSGTSLPDLGSTGYDGKTGTTSGSEQAESCESLPLGAPSDKERNDVSASKISSAFASLTHLMQQSTNNSTVAPIEGNGKPTLDDNTVITESIGNKMSFSSFASRIKQVKITETKGSEKKNDSTLEKTSATSSSSEKEKIDGDNTIGSPTNMSSAFASLTQRIQHQSLPIAEVESAKKEHITGNVSLSSFTKRIKFGQQAADQPPSQPVKSKEAKVTTNCNADEKKTANIPDNVDGGNRFGKFTISLGGRLSARISDEKKEKIKDEVGETTKNQAASMNSAYGESFNKFAKSMGGFASSLQTKSISLDSDVAKLIFNDEPRPKTRFERMKESEESVSFGDDIEETINANTGSNEVDPPTLFSGVDTQPGGDLTDNLFADVAFSLSDEFFSDVALSSSEDVDEKTAA</sequence>
<comment type="caution">
    <text evidence="4">The sequence shown here is derived from an EMBL/GenBank/DDBJ whole genome shotgun (WGS) entry which is preliminary data.</text>
</comment>
<evidence type="ECO:0000313" key="4">
    <source>
        <dbReference type="EMBL" id="KAL3771218.1"/>
    </source>
</evidence>
<dbReference type="SUPFAM" id="SSF52821">
    <property type="entry name" value="Rhodanese/Cell cycle control phosphatase"/>
    <property type="match status" value="1"/>
</dbReference>
<feature type="region of interest" description="Disordered" evidence="2">
    <location>
        <begin position="1442"/>
        <end position="1462"/>
    </location>
</feature>
<name>A0ABD3N783_9STRA</name>
<feature type="compositionally biased region" description="Basic and acidic residues" evidence="2">
    <location>
        <begin position="1209"/>
        <end position="1220"/>
    </location>
</feature>
<feature type="region of interest" description="Disordered" evidence="2">
    <location>
        <begin position="1067"/>
        <end position="1143"/>
    </location>
</feature>
<dbReference type="Proteomes" id="UP001530315">
    <property type="component" value="Unassembled WGS sequence"/>
</dbReference>
<evidence type="ECO:0000313" key="5">
    <source>
        <dbReference type="Proteomes" id="UP001530315"/>
    </source>
</evidence>